<name>A0A0G2FWA9_9PEZI</name>
<evidence type="ECO:0000313" key="2">
    <source>
        <dbReference type="EMBL" id="KKY16113.1"/>
    </source>
</evidence>
<feature type="transmembrane region" description="Helical" evidence="1">
    <location>
        <begin position="6"/>
        <end position="21"/>
    </location>
</feature>
<organism evidence="2 3">
    <name type="scientific">Diplodia seriata</name>
    <dbReference type="NCBI Taxonomy" id="420778"/>
    <lineage>
        <taxon>Eukaryota</taxon>
        <taxon>Fungi</taxon>
        <taxon>Dikarya</taxon>
        <taxon>Ascomycota</taxon>
        <taxon>Pezizomycotina</taxon>
        <taxon>Dothideomycetes</taxon>
        <taxon>Dothideomycetes incertae sedis</taxon>
        <taxon>Botryosphaeriales</taxon>
        <taxon>Botryosphaeriaceae</taxon>
        <taxon>Diplodia</taxon>
    </lineage>
</organism>
<feature type="transmembrane region" description="Helical" evidence="1">
    <location>
        <begin position="223"/>
        <end position="243"/>
    </location>
</feature>
<gene>
    <name evidence="2" type="ORF">UCDDS831_g07205</name>
</gene>
<accession>A0A0G2FWA9</accession>
<reference evidence="2 3" key="1">
    <citation type="submission" date="2015-03" db="EMBL/GenBank/DDBJ databases">
        <authorList>
            <person name="Morales-Cruz A."/>
            <person name="Amrine K.C."/>
            <person name="Cantu D."/>
        </authorList>
    </citation>
    <scope>NUCLEOTIDE SEQUENCE [LARGE SCALE GENOMIC DNA]</scope>
    <source>
        <strain evidence="2">DS831</strain>
    </source>
</reference>
<dbReference type="AlphaFoldDB" id="A0A0G2FWA9"/>
<evidence type="ECO:0000313" key="3">
    <source>
        <dbReference type="Proteomes" id="UP000034182"/>
    </source>
</evidence>
<dbReference type="Proteomes" id="UP000034182">
    <property type="component" value="Unassembled WGS sequence"/>
</dbReference>
<dbReference type="EMBL" id="LAQI01000174">
    <property type="protein sequence ID" value="KKY16113.1"/>
    <property type="molecule type" value="Genomic_DNA"/>
</dbReference>
<proteinExistence type="predicted"/>
<keyword evidence="1" id="KW-0812">Transmembrane</keyword>
<feature type="transmembrane region" description="Helical" evidence="1">
    <location>
        <begin position="33"/>
        <end position="59"/>
    </location>
</feature>
<protein>
    <submittedName>
        <fullName evidence="2">Putative rta-like protein</fullName>
    </submittedName>
</protein>
<sequence length="282" mass="31959">MISIECLEITLLFLISLYWLLKQRKIQPPYRVIAWHNFGVTLSFWIIYATYRFIIWLVTWCPFIDDYRIALRCEIAETVFHWLAVSSLLATVLQPLCRGMDRLGDDTPSARWTLVSRILLASLAALIVAYITVLIYEHETFIRTDGATSTHRHLDMAKATELFWLLLALGGAARMDFALRGWTYALAFFLFAYGFVRTFVAFWNPPAMVFVFDRAGYLAENVPVLVLPVAFELLALLSVVKVAQGLGVVLRHPEAYGVVVVAAGTPARRPGKVDEVDRIVDV</sequence>
<evidence type="ECO:0000256" key="1">
    <source>
        <dbReference type="SAM" id="Phobius"/>
    </source>
</evidence>
<keyword evidence="1" id="KW-0472">Membrane</keyword>
<feature type="transmembrane region" description="Helical" evidence="1">
    <location>
        <begin position="118"/>
        <end position="136"/>
    </location>
</feature>
<feature type="transmembrane region" description="Helical" evidence="1">
    <location>
        <begin position="182"/>
        <end position="203"/>
    </location>
</feature>
<comment type="caution">
    <text evidence="2">The sequence shown here is derived from an EMBL/GenBank/DDBJ whole genome shotgun (WGS) entry which is preliminary data.</text>
</comment>
<reference evidence="2 3" key="2">
    <citation type="submission" date="2015-05" db="EMBL/GenBank/DDBJ databases">
        <title>Distinctive expansion of gene families associated with plant cell wall degradation and secondary metabolism in the genomes of grapevine trunk pathogens.</title>
        <authorList>
            <person name="Lawrence D.P."/>
            <person name="Travadon R."/>
            <person name="Rolshausen P.E."/>
            <person name="Baumgartner K."/>
        </authorList>
    </citation>
    <scope>NUCLEOTIDE SEQUENCE [LARGE SCALE GENOMIC DNA]</scope>
    <source>
        <strain evidence="2">DS831</strain>
    </source>
</reference>
<keyword evidence="1" id="KW-1133">Transmembrane helix</keyword>